<dbReference type="InterPro" id="IPR018247">
    <property type="entry name" value="EF_Hand_1_Ca_BS"/>
</dbReference>
<feature type="transmembrane region" description="Helical" evidence="1">
    <location>
        <begin position="37"/>
        <end position="57"/>
    </location>
</feature>
<name>A0ABX2IEH3_9RHOO</name>
<dbReference type="RefSeq" id="WP_170021007.1">
    <property type="nucleotide sequence ID" value="NZ_JABCSC020000001.1"/>
</dbReference>
<evidence type="ECO:0000256" key="1">
    <source>
        <dbReference type="SAM" id="Phobius"/>
    </source>
</evidence>
<keyword evidence="1" id="KW-0812">Transmembrane</keyword>
<evidence type="ECO:0000313" key="2">
    <source>
        <dbReference type="EMBL" id="NSL54517.1"/>
    </source>
</evidence>
<dbReference type="Proteomes" id="UP000778523">
    <property type="component" value="Unassembled WGS sequence"/>
</dbReference>
<dbReference type="EMBL" id="JABCSC020000001">
    <property type="protein sequence ID" value="NSL54517.1"/>
    <property type="molecule type" value="Genomic_DNA"/>
</dbReference>
<accession>A0ABX2IEH3</accession>
<feature type="transmembrane region" description="Helical" evidence="1">
    <location>
        <begin position="283"/>
        <end position="300"/>
    </location>
</feature>
<protein>
    <recommendedName>
        <fullName evidence="4">EF-hand domain-containing protein</fullName>
    </recommendedName>
</protein>
<proteinExistence type="predicted"/>
<reference evidence="2 3" key="1">
    <citation type="submission" date="2020-06" db="EMBL/GenBank/DDBJ databases">
        <title>Draft genome of Uliginosibacterium sp. IMCC34675.</title>
        <authorList>
            <person name="Song J."/>
        </authorList>
    </citation>
    <scope>NUCLEOTIDE SEQUENCE [LARGE SCALE GENOMIC DNA]</scope>
    <source>
        <strain evidence="2 3">IMCC34675</strain>
    </source>
</reference>
<keyword evidence="3" id="KW-1185">Reference proteome</keyword>
<evidence type="ECO:0000313" key="3">
    <source>
        <dbReference type="Proteomes" id="UP000778523"/>
    </source>
</evidence>
<keyword evidence="1" id="KW-1133">Transmembrane helix</keyword>
<gene>
    <name evidence="2" type="ORF">HJ583_005740</name>
</gene>
<dbReference type="PROSITE" id="PS00018">
    <property type="entry name" value="EF_HAND_1"/>
    <property type="match status" value="1"/>
</dbReference>
<feature type="transmembrane region" description="Helical" evidence="1">
    <location>
        <begin position="12"/>
        <end position="31"/>
    </location>
</feature>
<sequence>MRQAPPELGSLLRDLLPALAAALGYILWLGLQAQRPQAWQLALLLAASLLCLWMGAYRRYRHYADTPGAPIASAPQGYIAIEGVGRALPGEPLRSPLNYLPCLWYRIVQQRKDGQGHWHVERDETSDASFILEDEDGSRCSIDPRDARIEAVHKDEIRLDDCRSTQWLLIPGTRLFAIGHFESRRPIEDRASAEAELRDKLSDWKRDRSSLMQFDTDRNGELDVAEWEHARAAAHAEVLAEREAAADFPPYHCLREPADGRPFVISDHPREQVIARLQRRHQVMLAVFFLALLITARLASHA</sequence>
<organism evidence="2 3">
    <name type="scientific">Uliginosibacterium aquaticum</name>
    <dbReference type="NCBI Taxonomy" id="2731212"/>
    <lineage>
        <taxon>Bacteria</taxon>
        <taxon>Pseudomonadati</taxon>
        <taxon>Pseudomonadota</taxon>
        <taxon>Betaproteobacteria</taxon>
        <taxon>Rhodocyclales</taxon>
        <taxon>Zoogloeaceae</taxon>
        <taxon>Uliginosibacterium</taxon>
    </lineage>
</organism>
<comment type="caution">
    <text evidence="2">The sequence shown here is derived from an EMBL/GenBank/DDBJ whole genome shotgun (WGS) entry which is preliminary data.</text>
</comment>
<keyword evidence="1" id="KW-0472">Membrane</keyword>
<evidence type="ECO:0008006" key="4">
    <source>
        <dbReference type="Google" id="ProtNLM"/>
    </source>
</evidence>